<reference evidence="1 2" key="1">
    <citation type="submission" date="2019-04" db="EMBL/GenBank/DDBJ databases">
        <title>Chromosome genome assembly for Takifugu flavidus.</title>
        <authorList>
            <person name="Xiao S."/>
        </authorList>
    </citation>
    <scope>NUCLEOTIDE SEQUENCE [LARGE SCALE GENOMIC DNA]</scope>
    <source>
        <strain evidence="1">HTHZ2018</strain>
        <tissue evidence="1">Muscle</tissue>
    </source>
</reference>
<name>A0A5C6NYP1_9TELE</name>
<protein>
    <submittedName>
        <fullName evidence="1">Voltage-dependent L-type calcium channel subunit beta-2</fullName>
    </submittedName>
</protein>
<dbReference type="EMBL" id="RHFK02000009">
    <property type="protein sequence ID" value="TWW70857.1"/>
    <property type="molecule type" value="Genomic_DNA"/>
</dbReference>
<comment type="caution">
    <text evidence="1">The sequence shown here is derived from an EMBL/GenBank/DDBJ whole genome shotgun (WGS) entry which is preliminary data.</text>
</comment>
<sequence>MAEEQEEKDVLKARMAAPPLTPQQTVSFVRWDDGFDVGAYQFFKALHRW</sequence>
<keyword evidence="2" id="KW-1185">Reference proteome</keyword>
<accession>A0A5C6NYP1</accession>
<organism evidence="1 2">
    <name type="scientific">Takifugu flavidus</name>
    <name type="common">sansaifugu</name>
    <dbReference type="NCBI Taxonomy" id="433684"/>
    <lineage>
        <taxon>Eukaryota</taxon>
        <taxon>Metazoa</taxon>
        <taxon>Chordata</taxon>
        <taxon>Craniata</taxon>
        <taxon>Vertebrata</taxon>
        <taxon>Euteleostomi</taxon>
        <taxon>Actinopterygii</taxon>
        <taxon>Neopterygii</taxon>
        <taxon>Teleostei</taxon>
        <taxon>Neoteleostei</taxon>
        <taxon>Acanthomorphata</taxon>
        <taxon>Eupercaria</taxon>
        <taxon>Tetraodontiformes</taxon>
        <taxon>Tetradontoidea</taxon>
        <taxon>Tetraodontidae</taxon>
        <taxon>Takifugu</taxon>
    </lineage>
</organism>
<evidence type="ECO:0000313" key="1">
    <source>
        <dbReference type="EMBL" id="TWW70857.1"/>
    </source>
</evidence>
<proteinExistence type="predicted"/>
<evidence type="ECO:0000313" key="2">
    <source>
        <dbReference type="Proteomes" id="UP000324091"/>
    </source>
</evidence>
<dbReference type="AlphaFoldDB" id="A0A5C6NYP1"/>
<gene>
    <name evidence="1" type="ORF">D4764_17G0003400</name>
</gene>
<dbReference type="Proteomes" id="UP000324091">
    <property type="component" value="Chromosome 17"/>
</dbReference>